<evidence type="ECO:0000256" key="11">
    <source>
        <dbReference type="SAM" id="SignalP"/>
    </source>
</evidence>
<evidence type="ECO:0000256" key="7">
    <source>
        <dbReference type="ARBA" id="ARBA00023065"/>
    </source>
</evidence>
<feature type="signal peptide" evidence="11">
    <location>
        <begin position="1"/>
        <end position="23"/>
    </location>
</feature>
<dbReference type="GO" id="GO:0015288">
    <property type="term" value="F:porin activity"/>
    <property type="evidence" value="ECO:0007669"/>
    <property type="project" value="UniProtKB-KW"/>
</dbReference>
<keyword evidence="5" id="KW-0812">Transmembrane</keyword>
<gene>
    <name evidence="13" type="ORF">WJ33_27500</name>
</gene>
<dbReference type="InterPro" id="IPR023614">
    <property type="entry name" value="Porin_dom_sf"/>
</dbReference>
<dbReference type="GO" id="GO:0009279">
    <property type="term" value="C:cell outer membrane"/>
    <property type="evidence" value="ECO:0007669"/>
    <property type="project" value="UniProtKB-SubCell"/>
</dbReference>
<dbReference type="SUPFAM" id="SSF56935">
    <property type="entry name" value="Porins"/>
    <property type="match status" value="1"/>
</dbReference>
<sequence>MKNRLILSAVALGAAGPAGHAYAQSTVTLYGVIDDAIQYTHNVSGKSTKLGLTSGVMSGSRWGLLGAEDLGGGFKAVFRLENGFNVNTGGLNQGGREFGRQAYVGVASSRWGTVTLGRQYDALRDLVQPVQGDNYLEYFTSPGDVDDADNSLRFNNTVKWASPVWSGLQAVATYSFGGVAGSVASGQSYSGALAYNAGPFGAAAGYMHIDNGNASLSTRGASSADSIFATSVNKAYASARAINILRAGAKYAVGPVTLGGYYSFSEYVADGSSSFKGSERYNNGSVYALWQVSVPLVAEVGYNYLKSSGHSSATYHQVTAAVDYALSKRTDLYASVGYGHASGSNGAGSAQAVIGPSDIDAGKRTQELALVGIRHRF</sequence>
<keyword evidence="8" id="KW-0626">Porin</keyword>
<dbReference type="PANTHER" id="PTHR34501:SF9">
    <property type="entry name" value="MAJOR OUTER MEMBRANE PROTEIN P.IA"/>
    <property type="match status" value="1"/>
</dbReference>
<dbReference type="Gene3D" id="2.40.160.10">
    <property type="entry name" value="Porin"/>
    <property type="match status" value="1"/>
</dbReference>
<dbReference type="GO" id="GO:0006811">
    <property type="term" value="P:monoatomic ion transport"/>
    <property type="evidence" value="ECO:0007669"/>
    <property type="project" value="UniProtKB-KW"/>
</dbReference>
<accession>A0A103RA56</accession>
<comment type="subcellular location">
    <subcellularLocation>
        <location evidence="1">Cell outer membrane</location>
        <topology evidence="1">Multi-pass membrane protein</topology>
    </subcellularLocation>
</comment>
<keyword evidence="6 11" id="KW-0732">Signal</keyword>
<evidence type="ECO:0000313" key="14">
    <source>
        <dbReference type="Proteomes" id="UP000064029"/>
    </source>
</evidence>
<dbReference type="InterPro" id="IPR033900">
    <property type="entry name" value="Gram_neg_porin_domain"/>
</dbReference>
<evidence type="ECO:0000313" key="13">
    <source>
        <dbReference type="EMBL" id="KVG64042.1"/>
    </source>
</evidence>
<reference evidence="13 14" key="1">
    <citation type="submission" date="2015-11" db="EMBL/GenBank/DDBJ databases">
        <title>Expanding the genomic diversity of Burkholderia species for the development of highly accurate diagnostics.</title>
        <authorList>
            <person name="Sahl J."/>
            <person name="Keim P."/>
            <person name="Wagner D."/>
        </authorList>
    </citation>
    <scope>NUCLEOTIDE SEQUENCE [LARGE SCALE GENOMIC DNA]</scope>
    <source>
        <strain evidence="13 14">MSMB2036</strain>
    </source>
</reference>
<dbReference type="InterPro" id="IPR050298">
    <property type="entry name" value="Gram-neg_bact_OMP"/>
</dbReference>
<dbReference type="EMBL" id="LOXM01000151">
    <property type="protein sequence ID" value="KVG64042.1"/>
    <property type="molecule type" value="Genomic_DNA"/>
</dbReference>
<comment type="subunit">
    <text evidence="2">Homotrimer.</text>
</comment>
<evidence type="ECO:0000256" key="10">
    <source>
        <dbReference type="ARBA" id="ARBA00023237"/>
    </source>
</evidence>
<proteinExistence type="predicted"/>
<keyword evidence="4" id="KW-1134">Transmembrane beta strand</keyword>
<keyword evidence="10" id="KW-0998">Cell outer membrane</keyword>
<dbReference type="GO" id="GO:0046930">
    <property type="term" value="C:pore complex"/>
    <property type="evidence" value="ECO:0007669"/>
    <property type="project" value="UniProtKB-KW"/>
</dbReference>
<evidence type="ECO:0000256" key="3">
    <source>
        <dbReference type="ARBA" id="ARBA00022448"/>
    </source>
</evidence>
<dbReference type="AlphaFoldDB" id="A0A103RA56"/>
<keyword evidence="3" id="KW-0813">Transport</keyword>
<organism evidence="13 14">
    <name type="scientific">Burkholderia ubonensis</name>
    <dbReference type="NCBI Taxonomy" id="101571"/>
    <lineage>
        <taxon>Bacteria</taxon>
        <taxon>Pseudomonadati</taxon>
        <taxon>Pseudomonadota</taxon>
        <taxon>Betaproteobacteria</taxon>
        <taxon>Burkholderiales</taxon>
        <taxon>Burkholderiaceae</taxon>
        <taxon>Burkholderia</taxon>
        <taxon>Burkholderia cepacia complex</taxon>
    </lineage>
</organism>
<dbReference type="Proteomes" id="UP000064029">
    <property type="component" value="Unassembled WGS sequence"/>
</dbReference>
<comment type="caution">
    <text evidence="13">The sequence shown here is derived from an EMBL/GenBank/DDBJ whole genome shotgun (WGS) entry which is preliminary data.</text>
</comment>
<feature type="chain" id="PRO_5007117487" evidence="11">
    <location>
        <begin position="24"/>
        <end position="377"/>
    </location>
</feature>
<evidence type="ECO:0000256" key="4">
    <source>
        <dbReference type="ARBA" id="ARBA00022452"/>
    </source>
</evidence>
<protein>
    <submittedName>
        <fullName evidence="13">Porin</fullName>
    </submittedName>
</protein>
<evidence type="ECO:0000256" key="1">
    <source>
        <dbReference type="ARBA" id="ARBA00004571"/>
    </source>
</evidence>
<keyword evidence="9" id="KW-0472">Membrane</keyword>
<dbReference type="PRINTS" id="PR00184">
    <property type="entry name" value="NEISSPPORIN"/>
</dbReference>
<dbReference type="InterPro" id="IPR002299">
    <property type="entry name" value="Porin_Neis"/>
</dbReference>
<evidence type="ECO:0000259" key="12">
    <source>
        <dbReference type="Pfam" id="PF13609"/>
    </source>
</evidence>
<dbReference type="RefSeq" id="WP_059752945.1">
    <property type="nucleotide sequence ID" value="NZ_LOXM01000151.1"/>
</dbReference>
<dbReference type="OrthoDB" id="8982743at2"/>
<evidence type="ECO:0000256" key="2">
    <source>
        <dbReference type="ARBA" id="ARBA00011233"/>
    </source>
</evidence>
<keyword evidence="7" id="KW-0406">Ion transport</keyword>
<evidence type="ECO:0000256" key="5">
    <source>
        <dbReference type="ARBA" id="ARBA00022692"/>
    </source>
</evidence>
<dbReference type="PANTHER" id="PTHR34501">
    <property type="entry name" value="PROTEIN YDDL-RELATED"/>
    <property type="match status" value="1"/>
</dbReference>
<dbReference type="Pfam" id="PF13609">
    <property type="entry name" value="Porin_4"/>
    <property type="match status" value="1"/>
</dbReference>
<name>A0A103RA56_9BURK</name>
<feature type="domain" description="Porin" evidence="12">
    <location>
        <begin position="9"/>
        <end position="343"/>
    </location>
</feature>
<evidence type="ECO:0000256" key="6">
    <source>
        <dbReference type="ARBA" id="ARBA00022729"/>
    </source>
</evidence>
<evidence type="ECO:0000256" key="8">
    <source>
        <dbReference type="ARBA" id="ARBA00023114"/>
    </source>
</evidence>
<evidence type="ECO:0000256" key="9">
    <source>
        <dbReference type="ARBA" id="ARBA00023136"/>
    </source>
</evidence>
<dbReference type="CDD" id="cd00342">
    <property type="entry name" value="gram_neg_porins"/>
    <property type="match status" value="1"/>
</dbReference>